<proteinExistence type="predicted"/>
<evidence type="ECO:0000313" key="1">
    <source>
        <dbReference type="EMBL" id="TBU29116.1"/>
    </source>
</evidence>
<protein>
    <submittedName>
        <fullName evidence="1">Uncharacterized protein</fullName>
    </submittedName>
</protein>
<dbReference type="EMBL" id="ML143415">
    <property type="protein sequence ID" value="TBU29116.1"/>
    <property type="molecule type" value="Genomic_DNA"/>
</dbReference>
<sequence>MHFAARKSRTIESQVPAWAAKLPWFGQDDKFTALAVDSDSNVFVKRPTNAKMCAEMRAWEKLQRTGKFLEDRLYADMLQKNRLIAGSDPDPQVSGTGYSDHFVPSIDSPGDTMVTGTPPLSATFASIDSGLARLWPDTYWTVSDSDIDYEIDGFVLIDEADTKSLVFWEDARWRRRKKQDCPSVTWSRFCGFLRPKGRTRT</sequence>
<gene>
    <name evidence="1" type="ORF">BD311DRAFT_806348</name>
</gene>
<organism evidence="1">
    <name type="scientific">Dichomitus squalens</name>
    <dbReference type="NCBI Taxonomy" id="114155"/>
    <lineage>
        <taxon>Eukaryota</taxon>
        <taxon>Fungi</taxon>
        <taxon>Dikarya</taxon>
        <taxon>Basidiomycota</taxon>
        <taxon>Agaricomycotina</taxon>
        <taxon>Agaricomycetes</taxon>
        <taxon>Polyporales</taxon>
        <taxon>Polyporaceae</taxon>
        <taxon>Dichomitus</taxon>
    </lineage>
</organism>
<name>A0A4Q9MSD4_9APHY</name>
<reference evidence="1" key="1">
    <citation type="submission" date="2019-01" db="EMBL/GenBank/DDBJ databases">
        <title>Draft genome sequences of three monokaryotic isolates of the white-rot basidiomycete fungus Dichomitus squalens.</title>
        <authorList>
            <consortium name="DOE Joint Genome Institute"/>
            <person name="Lopez S.C."/>
            <person name="Andreopoulos B."/>
            <person name="Pangilinan J."/>
            <person name="Lipzen A."/>
            <person name="Riley R."/>
            <person name="Ahrendt S."/>
            <person name="Ng V."/>
            <person name="Barry K."/>
            <person name="Daum C."/>
            <person name="Grigoriev I.V."/>
            <person name="Hilden K.S."/>
            <person name="Makela M.R."/>
            <person name="de Vries R.P."/>
        </authorList>
    </citation>
    <scope>NUCLEOTIDE SEQUENCE [LARGE SCALE GENOMIC DNA]</scope>
    <source>
        <strain evidence="1">OM18370.1</strain>
    </source>
</reference>
<dbReference type="OrthoDB" id="2762075at2759"/>
<accession>A0A4Q9MSD4</accession>
<dbReference type="AlphaFoldDB" id="A0A4Q9MSD4"/>
<dbReference type="Proteomes" id="UP000292957">
    <property type="component" value="Unassembled WGS sequence"/>
</dbReference>